<evidence type="ECO:0008006" key="5">
    <source>
        <dbReference type="Google" id="ProtNLM"/>
    </source>
</evidence>
<organism evidence="3 4">
    <name type="scientific">Allomyces macrogynus (strain ATCC 38327)</name>
    <name type="common">Allomyces javanicus var. macrogynus</name>
    <dbReference type="NCBI Taxonomy" id="578462"/>
    <lineage>
        <taxon>Eukaryota</taxon>
        <taxon>Fungi</taxon>
        <taxon>Fungi incertae sedis</taxon>
        <taxon>Blastocladiomycota</taxon>
        <taxon>Blastocladiomycetes</taxon>
        <taxon>Blastocladiales</taxon>
        <taxon>Blastocladiaceae</taxon>
        <taxon>Allomyces</taxon>
    </lineage>
</organism>
<reference evidence="4" key="2">
    <citation type="submission" date="2009-11" db="EMBL/GenBank/DDBJ databases">
        <title>The Genome Sequence of Allomyces macrogynus strain ATCC 38327.</title>
        <authorList>
            <consortium name="The Broad Institute Genome Sequencing Platform"/>
            <person name="Russ C."/>
            <person name="Cuomo C."/>
            <person name="Shea T."/>
            <person name="Young S.K."/>
            <person name="Zeng Q."/>
            <person name="Koehrsen M."/>
            <person name="Haas B."/>
            <person name="Borodovsky M."/>
            <person name="Guigo R."/>
            <person name="Alvarado L."/>
            <person name="Berlin A."/>
            <person name="Borenstein D."/>
            <person name="Chen Z."/>
            <person name="Engels R."/>
            <person name="Freedman E."/>
            <person name="Gellesch M."/>
            <person name="Goldberg J."/>
            <person name="Griggs A."/>
            <person name="Gujja S."/>
            <person name="Heiman D."/>
            <person name="Hepburn T."/>
            <person name="Howarth C."/>
            <person name="Jen D."/>
            <person name="Larson L."/>
            <person name="Lewis B."/>
            <person name="Mehta T."/>
            <person name="Park D."/>
            <person name="Pearson M."/>
            <person name="Roberts A."/>
            <person name="Saif S."/>
            <person name="Shenoy N."/>
            <person name="Sisk P."/>
            <person name="Stolte C."/>
            <person name="Sykes S."/>
            <person name="Walk T."/>
            <person name="White J."/>
            <person name="Yandava C."/>
            <person name="Burger G."/>
            <person name="Gray M.W."/>
            <person name="Holland P.W.H."/>
            <person name="King N."/>
            <person name="Lang F.B.F."/>
            <person name="Roger A.J."/>
            <person name="Ruiz-Trillo I."/>
            <person name="Lander E."/>
            <person name="Nusbaum C."/>
        </authorList>
    </citation>
    <scope>NUCLEOTIDE SEQUENCE [LARGE SCALE GENOMIC DNA]</scope>
    <source>
        <strain evidence="4">ATCC 38327</strain>
    </source>
</reference>
<dbReference type="PANTHER" id="PTHR11941">
    <property type="entry name" value="ENOYL-COA HYDRATASE-RELATED"/>
    <property type="match status" value="1"/>
</dbReference>
<evidence type="ECO:0000256" key="2">
    <source>
        <dbReference type="RuleBase" id="RU003707"/>
    </source>
</evidence>
<dbReference type="SUPFAM" id="SSF52096">
    <property type="entry name" value="ClpP/crotonase"/>
    <property type="match status" value="1"/>
</dbReference>
<dbReference type="VEuPathDB" id="FungiDB:AMAG_12377"/>
<dbReference type="GO" id="GO:0003824">
    <property type="term" value="F:catalytic activity"/>
    <property type="evidence" value="ECO:0007669"/>
    <property type="project" value="InterPro"/>
</dbReference>
<dbReference type="InterPro" id="IPR001753">
    <property type="entry name" value="Enoyl-CoA_hydra/iso"/>
</dbReference>
<dbReference type="Proteomes" id="UP000054350">
    <property type="component" value="Unassembled WGS sequence"/>
</dbReference>
<comment type="similarity">
    <text evidence="1 2">Belongs to the enoyl-CoA hydratase/isomerase family.</text>
</comment>
<evidence type="ECO:0000313" key="3">
    <source>
        <dbReference type="EMBL" id="KNE67312.1"/>
    </source>
</evidence>
<reference evidence="3 4" key="1">
    <citation type="submission" date="2009-11" db="EMBL/GenBank/DDBJ databases">
        <title>Annotation of Allomyces macrogynus ATCC 38327.</title>
        <authorList>
            <consortium name="The Broad Institute Genome Sequencing Platform"/>
            <person name="Russ C."/>
            <person name="Cuomo C."/>
            <person name="Burger G."/>
            <person name="Gray M.W."/>
            <person name="Holland P.W.H."/>
            <person name="King N."/>
            <person name="Lang F.B.F."/>
            <person name="Roger A.J."/>
            <person name="Ruiz-Trillo I."/>
            <person name="Young S.K."/>
            <person name="Zeng Q."/>
            <person name="Gargeya S."/>
            <person name="Fitzgerald M."/>
            <person name="Haas B."/>
            <person name="Abouelleil A."/>
            <person name="Alvarado L."/>
            <person name="Arachchi H.M."/>
            <person name="Berlin A."/>
            <person name="Chapman S.B."/>
            <person name="Gearin G."/>
            <person name="Goldberg J."/>
            <person name="Griggs A."/>
            <person name="Gujja S."/>
            <person name="Hansen M."/>
            <person name="Heiman D."/>
            <person name="Howarth C."/>
            <person name="Larimer J."/>
            <person name="Lui A."/>
            <person name="MacDonald P.J.P."/>
            <person name="McCowen C."/>
            <person name="Montmayeur A."/>
            <person name="Murphy C."/>
            <person name="Neiman D."/>
            <person name="Pearson M."/>
            <person name="Priest M."/>
            <person name="Roberts A."/>
            <person name="Saif S."/>
            <person name="Shea T."/>
            <person name="Sisk P."/>
            <person name="Stolte C."/>
            <person name="Sykes S."/>
            <person name="Wortman J."/>
            <person name="Nusbaum C."/>
            <person name="Birren B."/>
        </authorList>
    </citation>
    <scope>NUCLEOTIDE SEQUENCE [LARGE SCALE GENOMIC DNA]</scope>
    <source>
        <strain evidence="3 4">ATCC 38327</strain>
    </source>
</reference>
<keyword evidence="4" id="KW-1185">Reference proteome</keyword>
<proteinExistence type="inferred from homology"/>
<dbReference type="OMA" id="MANGMIK"/>
<gene>
    <name evidence="3" type="ORF">AMAG_12377</name>
</gene>
<dbReference type="OrthoDB" id="2018133at2759"/>
<dbReference type="InterPro" id="IPR029045">
    <property type="entry name" value="ClpP/crotonase-like_dom_sf"/>
</dbReference>
<name>A0A0L0SXS6_ALLM3</name>
<accession>A0A0L0SXS6</accession>
<dbReference type="GO" id="GO:0006635">
    <property type="term" value="P:fatty acid beta-oxidation"/>
    <property type="evidence" value="ECO:0007669"/>
    <property type="project" value="TreeGrafter"/>
</dbReference>
<sequence>MGADIHELSTTAFVDMYRGHGDVLDAWSAISLAKKPIVAAVQGLALGGGCELAMMCDVIYAAENAKFGQPEIKLGIILRLVKAVGKAKAMELILSGNMVCR</sequence>
<dbReference type="Pfam" id="PF00378">
    <property type="entry name" value="ECH_1"/>
    <property type="match status" value="1"/>
</dbReference>
<dbReference type="GO" id="GO:0005739">
    <property type="term" value="C:mitochondrion"/>
    <property type="evidence" value="ECO:0007669"/>
    <property type="project" value="TreeGrafter"/>
</dbReference>
<dbReference type="InterPro" id="IPR018376">
    <property type="entry name" value="Enoyl-CoA_hyd/isom_CS"/>
</dbReference>
<dbReference type="STRING" id="578462.A0A0L0SXS6"/>
<dbReference type="eggNOG" id="KOG1680">
    <property type="taxonomic scope" value="Eukaryota"/>
</dbReference>
<protein>
    <recommendedName>
        <fullName evidence="5">Enoyl-CoA hydratase</fullName>
    </recommendedName>
</protein>
<evidence type="ECO:0000313" key="4">
    <source>
        <dbReference type="Proteomes" id="UP000054350"/>
    </source>
</evidence>
<dbReference type="Gene3D" id="3.90.226.10">
    <property type="entry name" value="2-enoyl-CoA Hydratase, Chain A, domain 1"/>
    <property type="match status" value="1"/>
</dbReference>
<evidence type="ECO:0000256" key="1">
    <source>
        <dbReference type="ARBA" id="ARBA00005254"/>
    </source>
</evidence>
<dbReference type="EMBL" id="GG745352">
    <property type="protein sequence ID" value="KNE67312.1"/>
    <property type="molecule type" value="Genomic_DNA"/>
</dbReference>
<dbReference type="CDD" id="cd06558">
    <property type="entry name" value="crotonase-like"/>
    <property type="match status" value="1"/>
</dbReference>
<dbReference type="PROSITE" id="PS00166">
    <property type="entry name" value="ENOYL_COA_HYDRATASE"/>
    <property type="match status" value="1"/>
</dbReference>
<dbReference type="PANTHER" id="PTHR11941:SF54">
    <property type="entry name" value="ENOYL-COA HYDRATASE, MITOCHONDRIAL"/>
    <property type="match status" value="1"/>
</dbReference>
<dbReference type="AlphaFoldDB" id="A0A0L0SXS6"/>